<dbReference type="STRING" id="29539.SAMN02745716_1798"/>
<dbReference type="InterPro" id="IPR000944">
    <property type="entry name" value="Tscrpt_reg_Rrf2"/>
</dbReference>
<name>A0A1H6FW01_THEAL</name>
<evidence type="ECO:0000256" key="1">
    <source>
        <dbReference type="ARBA" id="ARBA00023125"/>
    </source>
</evidence>
<dbReference type="Proteomes" id="UP000222056">
    <property type="component" value="Unassembled WGS sequence"/>
</dbReference>
<dbReference type="PROSITE" id="PS51197">
    <property type="entry name" value="HTH_RRF2_2"/>
    <property type="match status" value="1"/>
</dbReference>
<dbReference type="GO" id="GO:0005829">
    <property type="term" value="C:cytosol"/>
    <property type="evidence" value="ECO:0007669"/>
    <property type="project" value="TreeGrafter"/>
</dbReference>
<protein>
    <submittedName>
        <fullName evidence="2">Transcriptional regulator, BadM/Rrf2 family</fullName>
    </submittedName>
</protein>
<dbReference type="Gene3D" id="1.10.10.10">
    <property type="entry name" value="Winged helix-like DNA-binding domain superfamily/Winged helix DNA-binding domain"/>
    <property type="match status" value="1"/>
</dbReference>
<accession>A0A1H6FW01</accession>
<dbReference type="SUPFAM" id="SSF46785">
    <property type="entry name" value="Winged helix' DNA-binding domain"/>
    <property type="match status" value="1"/>
</dbReference>
<sequence length="133" mass="14615">MLVITTKSPYALKALCELARRGDEGPVPIAEIARARDIPVQFLEGLFATLRRGGILQSQRGVKGGYQLARPPEEINLLEVVELLEGELGQGASEHGPIWEDVVRAVRDVLASQTLRDAVEREAHQAGATMYWI</sequence>
<dbReference type="InterPro" id="IPR036390">
    <property type="entry name" value="WH_DNA-bd_sf"/>
</dbReference>
<proteinExistence type="predicted"/>
<dbReference type="GO" id="GO:0003677">
    <property type="term" value="F:DNA binding"/>
    <property type="evidence" value="ECO:0007669"/>
    <property type="project" value="UniProtKB-KW"/>
</dbReference>
<evidence type="ECO:0000313" key="2">
    <source>
        <dbReference type="EMBL" id="SEH14969.1"/>
    </source>
</evidence>
<keyword evidence="3" id="KW-1185">Reference proteome</keyword>
<dbReference type="InterPro" id="IPR030489">
    <property type="entry name" value="TR_Rrf2-type_CS"/>
</dbReference>
<dbReference type="EMBL" id="FNWJ01000002">
    <property type="protein sequence ID" value="SEH14969.1"/>
    <property type="molecule type" value="Genomic_DNA"/>
</dbReference>
<dbReference type="PROSITE" id="PS01332">
    <property type="entry name" value="HTH_RRF2_1"/>
    <property type="match status" value="1"/>
</dbReference>
<dbReference type="NCBIfam" id="TIGR00738">
    <property type="entry name" value="rrf2_super"/>
    <property type="match status" value="1"/>
</dbReference>
<gene>
    <name evidence="2" type="ORF">SAMN02745716_1798</name>
</gene>
<reference evidence="3" key="1">
    <citation type="submission" date="2016-10" db="EMBL/GenBank/DDBJ databases">
        <authorList>
            <person name="Varghese N."/>
            <person name="Submissions S."/>
        </authorList>
    </citation>
    <scope>NUCLEOTIDE SEQUENCE [LARGE SCALE GENOMIC DNA]</scope>
    <source>
        <strain evidence="3">ATCC 35263</strain>
    </source>
</reference>
<organism evidence="2 3">
    <name type="scientific">Thermoleophilum album</name>
    <dbReference type="NCBI Taxonomy" id="29539"/>
    <lineage>
        <taxon>Bacteria</taxon>
        <taxon>Bacillati</taxon>
        <taxon>Actinomycetota</taxon>
        <taxon>Thermoleophilia</taxon>
        <taxon>Thermoleophilales</taxon>
        <taxon>Thermoleophilaceae</taxon>
        <taxon>Thermoleophilum</taxon>
    </lineage>
</organism>
<dbReference type="OrthoDB" id="5243639at2"/>
<dbReference type="Pfam" id="PF02082">
    <property type="entry name" value="Rrf2"/>
    <property type="match status" value="1"/>
</dbReference>
<dbReference type="PANTHER" id="PTHR33221">
    <property type="entry name" value="WINGED HELIX-TURN-HELIX TRANSCRIPTIONAL REGULATOR, RRF2 FAMILY"/>
    <property type="match status" value="1"/>
</dbReference>
<dbReference type="AlphaFoldDB" id="A0A1H6FW01"/>
<dbReference type="RefSeq" id="WP_093118296.1">
    <property type="nucleotide sequence ID" value="NZ_FNWJ01000002.1"/>
</dbReference>
<dbReference type="InterPro" id="IPR036388">
    <property type="entry name" value="WH-like_DNA-bd_sf"/>
</dbReference>
<evidence type="ECO:0000313" key="3">
    <source>
        <dbReference type="Proteomes" id="UP000222056"/>
    </source>
</evidence>
<dbReference type="GO" id="GO:0003700">
    <property type="term" value="F:DNA-binding transcription factor activity"/>
    <property type="evidence" value="ECO:0007669"/>
    <property type="project" value="TreeGrafter"/>
</dbReference>
<dbReference type="PANTHER" id="PTHR33221:SF5">
    <property type="entry name" value="HTH-TYPE TRANSCRIPTIONAL REGULATOR ISCR"/>
    <property type="match status" value="1"/>
</dbReference>
<keyword evidence="1" id="KW-0238">DNA-binding</keyword>